<evidence type="ECO:0000259" key="8">
    <source>
        <dbReference type="PROSITE" id="PS50893"/>
    </source>
</evidence>
<dbReference type="SUPFAM" id="SSF52540">
    <property type="entry name" value="P-loop containing nucleoside triphosphate hydrolases"/>
    <property type="match status" value="1"/>
</dbReference>
<dbReference type="PANTHER" id="PTHR43394">
    <property type="entry name" value="ATP-DEPENDENT PERMEASE MDL1, MITOCHONDRIAL"/>
    <property type="match status" value="1"/>
</dbReference>
<evidence type="ECO:0000313" key="11">
    <source>
        <dbReference type="Proteomes" id="UP000184526"/>
    </source>
</evidence>
<dbReference type="SMART" id="SM00382">
    <property type="entry name" value="AAA"/>
    <property type="match status" value="1"/>
</dbReference>
<feature type="transmembrane region" description="Helical" evidence="7">
    <location>
        <begin position="15"/>
        <end position="33"/>
    </location>
</feature>
<dbReference type="GO" id="GO:0016887">
    <property type="term" value="F:ATP hydrolysis activity"/>
    <property type="evidence" value="ECO:0007669"/>
    <property type="project" value="InterPro"/>
</dbReference>
<keyword evidence="5 7" id="KW-1133">Transmembrane helix</keyword>
<comment type="subcellular location">
    <subcellularLocation>
        <location evidence="1">Cell membrane</location>
        <topology evidence="1">Multi-pass membrane protein</topology>
    </subcellularLocation>
</comment>
<dbReference type="PROSITE" id="PS00211">
    <property type="entry name" value="ABC_TRANSPORTER_1"/>
    <property type="match status" value="1"/>
</dbReference>
<evidence type="ECO:0000256" key="3">
    <source>
        <dbReference type="ARBA" id="ARBA00022741"/>
    </source>
</evidence>
<dbReference type="InterPro" id="IPR011527">
    <property type="entry name" value="ABC1_TM_dom"/>
</dbReference>
<dbReference type="InterPro" id="IPR027417">
    <property type="entry name" value="P-loop_NTPase"/>
</dbReference>
<feature type="transmembrane region" description="Helical" evidence="7">
    <location>
        <begin position="53"/>
        <end position="74"/>
    </location>
</feature>
<feature type="transmembrane region" description="Helical" evidence="7">
    <location>
        <begin position="140"/>
        <end position="173"/>
    </location>
</feature>
<dbReference type="CDD" id="cd03251">
    <property type="entry name" value="ABCC_MsbA"/>
    <property type="match status" value="1"/>
</dbReference>
<proteinExistence type="predicted"/>
<keyword evidence="4 10" id="KW-0067">ATP-binding</keyword>
<dbReference type="InterPro" id="IPR036640">
    <property type="entry name" value="ABC1_TM_sf"/>
</dbReference>
<sequence>MIKKFITYYKPYKKLFLLDLLAALLLSVCDLVYPMLTRNVIDDIVPNRKLNMIFVFGIMLLLIFVFKACLNYFMQYWGHVVGVRMQGDMRREVFTHLQDLPNSYFDENKTGVIMSRIINDLMDISELAHHGPEDLFISLIMLVGSFIILCTINVPLTIMIFAVIPFIVLFAAIQKNKMKKAFMETRVKTGEVNATLENSIAGIRVTKSFGAQENELEKFEKSNTTFKKAREAAYKVMGKYFSGMNLLTDILELVVLVAAAYFMYMDKITPGDFAAYLLYIKMFIQPIKKLTNFAEMYQNGMTGFQRYLDIIEEKTENESPNPITLGEVKGNIEIKNLSFKYEDNNSVLEDISLEIPSGKTIALVGPSGGGKTTLCSLIPRFYDFEEGEITIDDVNIKDLSLKSLRKNIGIVQQDVFLFTGTIKENILYGNPEATDKEIIEACKKARLHDFIMSLPKGYDTYVGERGVKLSGGQKQRISIARVFLKNPPIMILDEATSALDNVTEYEIQKSLEELSKERTTLVVAHRLTTIKNADEIVVLTEKGIEERGTHEELMSKKGIYRTLNRNKEDFKEKYLA</sequence>
<evidence type="ECO:0000256" key="2">
    <source>
        <dbReference type="ARBA" id="ARBA00022692"/>
    </source>
</evidence>
<dbReference type="InterPro" id="IPR039421">
    <property type="entry name" value="Type_1_exporter"/>
</dbReference>
<dbReference type="STRING" id="1121306.SAMN02745196_00826"/>
<dbReference type="SUPFAM" id="SSF90123">
    <property type="entry name" value="ABC transporter transmembrane region"/>
    <property type="match status" value="1"/>
</dbReference>
<evidence type="ECO:0000256" key="7">
    <source>
        <dbReference type="SAM" id="Phobius"/>
    </source>
</evidence>
<dbReference type="GO" id="GO:0015421">
    <property type="term" value="F:ABC-type oligopeptide transporter activity"/>
    <property type="evidence" value="ECO:0007669"/>
    <property type="project" value="TreeGrafter"/>
</dbReference>
<reference evidence="10 11" key="1">
    <citation type="submission" date="2016-11" db="EMBL/GenBank/DDBJ databases">
        <authorList>
            <person name="Jaros S."/>
            <person name="Januszkiewicz K."/>
            <person name="Wedrychowicz H."/>
        </authorList>
    </citation>
    <scope>NUCLEOTIDE SEQUENCE [LARGE SCALE GENOMIC DNA]</scope>
    <source>
        <strain evidence="10 11">DSM 3089</strain>
    </source>
</reference>
<keyword evidence="11" id="KW-1185">Reference proteome</keyword>
<keyword evidence="2 7" id="KW-0812">Transmembrane</keyword>
<evidence type="ECO:0000256" key="1">
    <source>
        <dbReference type="ARBA" id="ARBA00004651"/>
    </source>
</evidence>
<dbReference type="InterPro" id="IPR017871">
    <property type="entry name" value="ABC_transporter-like_CS"/>
</dbReference>
<dbReference type="OrthoDB" id="9762778at2"/>
<accession>A0A1M5U3G4</accession>
<dbReference type="Pfam" id="PF00664">
    <property type="entry name" value="ABC_membrane"/>
    <property type="match status" value="1"/>
</dbReference>
<evidence type="ECO:0000256" key="4">
    <source>
        <dbReference type="ARBA" id="ARBA00022840"/>
    </source>
</evidence>
<evidence type="ECO:0000313" key="10">
    <source>
        <dbReference type="EMBL" id="SHH57410.1"/>
    </source>
</evidence>
<dbReference type="CDD" id="cd18549">
    <property type="entry name" value="ABC_6TM_YwjA_like"/>
    <property type="match status" value="1"/>
</dbReference>
<dbReference type="GO" id="GO:0005524">
    <property type="term" value="F:ATP binding"/>
    <property type="evidence" value="ECO:0007669"/>
    <property type="project" value="UniProtKB-KW"/>
</dbReference>
<dbReference type="RefSeq" id="WP_072830316.1">
    <property type="nucleotide sequence ID" value="NZ_FQXP01000003.1"/>
</dbReference>
<evidence type="ECO:0000256" key="5">
    <source>
        <dbReference type="ARBA" id="ARBA00022989"/>
    </source>
</evidence>
<dbReference type="Pfam" id="PF00005">
    <property type="entry name" value="ABC_tran"/>
    <property type="match status" value="1"/>
</dbReference>
<dbReference type="FunFam" id="3.40.50.300:FF:000218">
    <property type="entry name" value="Multidrug ABC transporter ATP-binding protein"/>
    <property type="match status" value="1"/>
</dbReference>
<dbReference type="Proteomes" id="UP000184526">
    <property type="component" value="Unassembled WGS sequence"/>
</dbReference>
<dbReference type="EMBL" id="FQXP01000003">
    <property type="protein sequence ID" value="SHH57410.1"/>
    <property type="molecule type" value="Genomic_DNA"/>
</dbReference>
<dbReference type="PANTHER" id="PTHR43394:SF1">
    <property type="entry name" value="ATP-BINDING CASSETTE SUB-FAMILY B MEMBER 10, MITOCHONDRIAL"/>
    <property type="match status" value="1"/>
</dbReference>
<feature type="transmembrane region" description="Helical" evidence="7">
    <location>
        <begin position="246"/>
        <end position="264"/>
    </location>
</feature>
<organism evidence="10 11">
    <name type="scientific">Clostridium collagenovorans DSM 3089</name>
    <dbReference type="NCBI Taxonomy" id="1121306"/>
    <lineage>
        <taxon>Bacteria</taxon>
        <taxon>Bacillati</taxon>
        <taxon>Bacillota</taxon>
        <taxon>Clostridia</taxon>
        <taxon>Eubacteriales</taxon>
        <taxon>Clostridiaceae</taxon>
        <taxon>Clostridium</taxon>
    </lineage>
</organism>
<dbReference type="Gene3D" id="3.40.50.300">
    <property type="entry name" value="P-loop containing nucleotide triphosphate hydrolases"/>
    <property type="match status" value="1"/>
</dbReference>
<dbReference type="PROSITE" id="PS50893">
    <property type="entry name" value="ABC_TRANSPORTER_2"/>
    <property type="match status" value="1"/>
</dbReference>
<dbReference type="AlphaFoldDB" id="A0A1M5U3G4"/>
<keyword evidence="6 7" id="KW-0472">Membrane</keyword>
<protein>
    <submittedName>
        <fullName evidence="10">ATP-binding cassette, subfamily B</fullName>
    </submittedName>
</protein>
<gene>
    <name evidence="10" type="ORF">SAMN02745196_00826</name>
</gene>
<name>A0A1M5U3G4_9CLOT</name>
<evidence type="ECO:0000256" key="6">
    <source>
        <dbReference type="ARBA" id="ARBA00023136"/>
    </source>
</evidence>
<dbReference type="InterPro" id="IPR003439">
    <property type="entry name" value="ABC_transporter-like_ATP-bd"/>
</dbReference>
<feature type="domain" description="ABC transporter" evidence="8">
    <location>
        <begin position="332"/>
        <end position="566"/>
    </location>
</feature>
<dbReference type="PROSITE" id="PS50929">
    <property type="entry name" value="ABC_TM1F"/>
    <property type="match status" value="1"/>
</dbReference>
<keyword evidence="3" id="KW-0547">Nucleotide-binding</keyword>
<dbReference type="InterPro" id="IPR003593">
    <property type="entry name" value="AAA+_ATPase"/>
</dbReference>
<dbReference type="GO" id="GO:0005886">
    <property type="term" value="C:plasma membrane"/>
    <property type="evidence" value="ECO:0007669"/>
    <property type="project" value="UniProtKB-SubCell"/>
</dbReference>
<feature type="domain" description="ABC transmembrane type-1" evidence="9">
    <location>
        <begin position="17"/>
        <end position="299"/>
    </location>
</feature>
<dbReference type="Gene3D" id="1.20.1560.10">
    <property type="entry name" value="ABC transporter type 1, transmembrane domain"/>
    <property type="match status" value="1"/>
</dbReference>
<evidence type="ECO:0000259" key="9">
    <source>
        <dbReference type="PROSITE" id="PS50929"/>
    </source>
</evidence>